<feature type="region of interest" description="Disordered" evidence="4">
    <location>
        <begin position="286"/>
        <end position="305"/>
    </location>
</feature>
<dbReference type="PROSITE" id="PS00107">
    <property type="entry name" value="PROTEIN_KINASE_ATP"/>
    <property type="match status" value="1"/>
</dbReference>
<feature type="compositionally biased region" description="Polar residues" evidence="4">
    <location>
        <begin position="214"/>
        <end position="228"/>
    </location>
</feature>
<reference evidence="7" key="1">
    <citation type="submission" date="2024-04" db="EMBL/GenBank/DDBJ databases">
        <authorList>
            <person name="Shaw F."/>
            <person name="Minotto A."/>
        </authorList>
    </citation>
    <scope>NUCLEOTIDE SEQUENCE [LARGE SCALE GENOMIC DNA]</scope>
</reference>
<organism evidence="6 7">
    <name type="scientific">Somion occarium</name>
    <dbReference type="NCBI Taxonomy" id="3059160"/>
    <lineage>
        <taxon>Eukaryota</taxon>
        <taxon>Fungi</taxon>
        <taxon>Dikarya</taxon>
        <taxon>Basidiomycota</taxon>
        <taxon>Agaricomycotina</taxon>
        <taxon>Agaricomycetes</taxon>
        <taxon>Polyporales</taxon>
        <taxon>Cerrenaceae</taxon>
        <taxon>Somion</taxon>
    </lineage>
</organism>
<feature type="domain" description="Protein kinase" evidence="5">
    <location>
        <begin position="313"/>
        <end position="636"/>
    </location>
</feature>
<dbReference type="InterPro" id="IPR008271">
    <property type="entry name" value="Ser/Thr_kinase_AS"/>
</dbReference>
<dbReference type="PROSITE" id="PS00108">
    <property type="entry name" value="PROTEIN_KINASE_ST"/>
    <property type="match status" value="1"/>
</dbReference>
<name>A0ABP1CMJ3_9APHY</name>
<dbReference type="Gene3D" id="3.30.200.20">
    <property type="entry name" value="Phosphorylase Kinase, domain 1"/>
    <property type="match status" value="1"/>
</dbReference>
<sequence length="645" mass="70084">MSPNDVQDCDGSESEDDILWVVGRRRMCQIRQVHGVGNDGQGALGGPEHKASPSLASRSRSTPCLSPASHFKSFIDSKGGIPWLKAMLAAPAVDITFDDDNWLPPQSGPRLYRAASVGNSWGVTSIGRGFDWKDDEPVVSLSEPEPRIQQEPRPGWASASTFLRSDSTEGLSSQVQSPKPLPAVSSSLIIARGPLNRSPVQSRPASPLSIPPSGRSSSYPSIQSGTPHSPSSSRASPVPRTRRRSSQQRVSTIAGRVSIIPVEPPSPPPTPPQKLVRTNSTASFLSAASSVEPPTPGADRTSWHSGERSISEFVIEREIGRGAYGLVKRAREMNEDGSLGPPLIIKQIIKSRILADCWKRHPKFGTIPIEIYVMSAISSTRYVLPPRRPWHPTRADPAALSEDKWIEGKTVYGHPNICPLIDFFEDNHYYYLILPCTTPEPQPDQPPPPSDLFDLVETYPNGLPPRLIRSYLGQMADALCFLHAKGIVHRDIKDENVVLGPAGKCVLIDFGSAGLVKKGGWDTFSGTLDYAGPEILRGERYQGKEQDVWAFGVVAYVMLVGECPFTTAAEAQEGLESPFSTASMALDERCLEGKEEEEEADGGGILADASALVRACLRVEVAARPTFEKILQCRFLSGGDGWGFH</sequence>
<dbReference type="Proteomes" id="UP001497453">
    <property type="component" value="Chromosome 1"/>
</dbReference>
<dbReference type="Pfam" id="PF00069">
    <property type="entry name" value="Pkinase"/>
    <property type="match status" value="1"/>
</dbReference>
<dbReference type="SMART" id="SM00220">
    <property type="entry name" value="S_TKc"/>
    <property type="match status" value="1"/>
</dbReference>
<feature type="region of interest" description="Disordered" evidence="4">
    <location>
        <begin position="137"/>
        <end position="160"/>
    </location>
</feature>
<feature type="region of interest" description="Disordered" evidence="4">
    <location>
        <begin position="194"/>
        <end position="277"/>
    </location>
</feature>
<feature type="binding site" evidence="3">
    <location>
        <position position="346"/>
    </location>
    <ligand>
        <name>ATP</name>
        <dbReference type="ChEBI" id="CHEBI:30616"/>
    </ligand>
</feature>
<accession>A0ABP1CMJ3</accession>
<evidence type="ECO:0000313" key="6">
    <source>
        <dbReference type="EMBL" id="CAL1695929.1"/>
    </source>
</evidence>
<evidence type="ECO:0000256" key="1">
    <source>
        <dbReference type="ARBA" id="ARBA00022741"/>
    </source>
</evidence>
<feature type="compositionally biased region" description="Low complexity" evidence="4">
    <location>
        <begin position="229"/>
        <end position="239"/>
    </location>
</feature>
<feature type="compositionally biased region" description="Pro residues" evidence="4">
    <location>
        <begin position="262"/>
        <end position="272"/>
    </location>
</feature>
<keyword evidence="1 3" id="KW-0547">Nucleotide-binding</keyword>
<dbReference type="SUPFAM" id="SSF56112">
    <property type="entry name" value="Protein kinase-like (PK-like)"/>
    <property type="match status" value="1"/>
</dbReference>
<keyword evidence="2 3" id="KW-0067">ATP-binding</keyword>
<feature type="region of interest" description="Disordered" evidence="4">
    <location>
        <begin position="36"/>
        <end position="62"/>
    </location>
</feature>
<dbReference type="InterPro" id="IPR011009">
    <property type="entry name" value="Kinase-like_dom_sf"/>
</dbReference>
<evidence type="ECO:0000259" key="5">
    <source>
        <dbReference type="PROSITE" id="PS50011"/>
    </source>
</evidence>
<evidence type="ECO:0000256" key="4">
    <source>
        <dbReference type="SAM" id="MobiDB-lite"/>
    </source>
</evidence>
<proteinExistence type="predicted"/>
<dbReference type="PANTHER" id="PTHR24346:SF51">
    <property type="entry name" value="PAS DOMAIN-CONTAINING SERINE_THREONINE-PROTEIN KINASE"/>
    <property type="match status" value="1"/>
</dbReference>
<evidence type="ECO:0000313" key="7">
    <source>
        <dbReference type="Proteomes" id="UP001497453"/>
    </source>
</evidence>
<dbReference type="Gene3D" id="1.10.510.10">
    <property type="entry name" value="Transferase(Phosphotransferase) domain 1"/>
    <property type="match status" value="1"/>
</dbReference>
<evidence type="ECO:0000256" key="3">
    <source>
        <dbReference type="PROSITE-ProRule" id="PRU10141"/>
    </source>
</evidence>
<dbReference type="EMBL" id="OZ037944">
    <property type="protein sequence ID" value="CAL1695929.1"/>
    <property type="molecule type" value="Genomic_DNA"/>
</dbReference>
<protein>
    <recommendedName>
        <fullName evidence="5">Protein kinase domain-containing protein</fullName>
    </recommendedName>
</protein>
<gene>
    <name evidence="6" type="ORF">GFSPODELE1_LOCUS957</name>
</gene>
<dbReference type="PANTHER" id="PTHR24346">
    <property type="entry name" value="MAP/MICROTUBULE AFFINITY-REGULATING KINASE"/>
    <property type="match status" value="1"/>
</dbReference>
<keyword evidence="7" id="KW-1185">Reference proteome</keyword>
<dbReference type="InterPro" id="IPR000719">
    <property type="entry name" value="Prot_kinase_dom"/>
</dbReference>
<evidence type="ECO:0000256" key="2">
    <source>
        <dbReference type="ARBA" id="ARBA00022840"/>
    </source>
</evidence>
<dbReference type="PROSITE" id="PS50011">
    <property type="entry name" value="PROTEIN_KINASE_DOM"/>
    <property type="match status" value="1"/>
</dbReference>
<dbReference type="InterPro" id="IPR017441">
    <property type="entry name" value="Protein_kinase_ATP_BS"/>
</dbReference>